<protein>
    <submittedName>
        <fullName evidence="3">Uncharacterized protein</fullName>
    </submittedName>
</protein>
<keyword evidence="2" id="KW-1185">Reference proteome</keyword>
<feature type="transmembrane region" description="Helical" evidence="1">
    <location>
        <begin position="72"/>
        <end position="95"/>
    </location>
</feature>
<evidence type="ECO:0000256" key="1">
    <source>
        <dbReference type="SAM" id="Phobius"/>
    </source>
</evidence>
<keyword evidence="1" id="KW-0812">Transmembrane</keyword>
<accession>A0A915HHA2</accession>
<name>A0A915HHA2_ROMCU</name>
<sequence>MLLFNVYGILYDILGYRYLGGKLDSFLGFLLYWSLGWYGTQIFVVIVTSNRLIAIIYNAFYSRFTVNMAKILCLSALLLSAIIVAPCYILIGFTYSTRYKVSFFLLPEDEASYTSLNRMGNWIFAGSNPIIYMILDDSVLGIGSDLGNEVFSKAFGDFSKRHFGIDGMEFSGVKFIYMLYSAILTLPLTRKLGQHKIDALMVVKKSRDLNLVISYAADDGSLSLKIIRFDGSFPPIKSTIHNNVICDMQEILTSVKGRKLDHLQLDRALTEFHDVTFQRETDQAHVDVIPEISRIPYK</sequence>
<dbReference type="Proteomes" id="UP000887565">
    <property type="component" value="Unplaced"/>
</dbReference>
<dbReference type="AlphaFoldDB" id="A0A915HHA2"/>
<feature type="transmembrane region" description="Helical" evidence="1">
    <location>
        <begin position="35"/>
        <end position="60"/>
    </location>
</feature>
<keyword evidence="1" id="KW-0472">Membrane</keyword>
<proteinExistence type="predicted"/>
<reference evidence="3" key="1">
    <citation type="submission" date="2022-11" db="UniProtKB">
        <authorList>
            <consortium name="WormBaseParasite"/>
        </authorList>
    </citation>
    <scope>IDENTIFICATION</scope>
</reference>
<dbReference type="WBParaSite" id="nRc.2.0.1.t00814-RA">
    <property type="protein sequence ID" value="nRc.2.0.1.t00814-RA"/>
    <property type="gene ID" value="nRc.2.0.1.g00814"/>
</dbReference>
<evidence type="ECO:0000313" key="2">
    <source>
        <dbReference type="Proteomes" id="UP000887565"/>
    </source>
</evidence>
<evidence type="ECO:0000313" key="3">
    <source>
        <dbReference type="WBParaSite" id="nRc.2.0.1.t00814-RA"/>
    </source>
</evidence>
<keyword evidence="1" id="KW-1133">Transmembrane helix</keyword>
<organism evidence="2 3">
    <name type="scientific">Romanomermis culicivorax</name>
    <name type="common">Nematode worm</name>
    <dbReference type="NCBI Taxonomy" id="13658"/>
    <lineage>
        <taxon>Eukaryota</taxon>
        <taxon>Metazoa</taxon>
        <taxon>Ecdysozoa</taxon>
        <taxon>Nematoda</taxon>
        <taxon>Enoplea</taxon>
        <taxon>Dorylaimia</taxon>
        <taxon>Mermithida</taxon>
        <taxon>Mermithoidea</taxon>
        <taxon>Mermithidae</taxon>
        <taxon>Romanomermis</taxon>
    </lineage>
</organism>